<evidence type="ECO:0000313" key="4">
    <source>
        <dbReference type="EMBL" id="APX10264.1"/>
    </source>
</evidence>
<dbReference type="AlphaFoldDB" id="A0A1P8MQF3"/>
<dbReference type="KEGG" id="tom:BWR18_00025"/>
<dbReference type="GO" id="GO:0016747">
    <property type="term" value="F:acyltransferase activity, transferring groups other than amino-acyl groups"/>
    <property type="evidence" value="ECO:0007669"/>
    <property type="project" value="InterPro"/>
</dbReference>
<gene>
    <name evidence="4" type="ORF">BWR18_00025</name>
</gene>
<dbReference type="InterPro" id="IPR000182">
    <property type="entry name" value="GNAT_dom"/>
</dbReference>
<reference evidence="4 5" key="1">
    <citation type="submission" date="2017-01" db="EMBL/GenBank/DDBJ databases">
        <title>Complete genome of Tateyamaria omphalii DOK1-4 isolated from seawater in Dokdo.</title>
        <authorList>
            <person name="Kim J.H."/>
            <person name="Chi W.-J."/>
        </authorList>
    </citation>
    <scope>NUCLEOTIDE SEQUENCE [LARGE SCALE GENOMIC DNA]</scope>
    <source>
        <strain evidence="4 5">DOK1-4</strain>
    </source>
</reference>
<dbReference type="PANTHER" id="PTHR43877">
    <property type="entry name" value="AMINOALKYLPHOSPHONATE N-ACETYLTRANSFERASE-RELATED-RELATED"/>
    <property type="match status" value="1"/>
</dbReference>
<evidence type="ECO:0000256" key="2">
    <source>
        <dbReference type="ARBA" id="ARBA00023315"/>
    </source>
</evidence>
<organism evidence="4 5">
    <name type="scientific">Tateyamaria omphalii</name>
    <dbReference type="NCBI Taxonomy" id="299262"/>
    <lineage>
        <taxon>Bacteria</taxon>
        <taxon>Pseudomonadati</taxon>
        <taxon>Pseudomonadota</taxon>
        <taxon>Alphaproteobacteria</taxon>
        <taxon>Rhodobacterales</taxon>
        <taxon>Roseobacteraceae</taxon>
        <taxon>Tateyamaria</taxon>
    </lineage>
</organism>
<dbReference type="InterPro" id="IPR016181">
    <property type="entry name" value="Acyl_CoA_acyltransferase"/>
</dbReference>
<dbReference type="OrthoDB" id="9803233at2"/>
<dbReference type="EMBL" id="CP019312">
    <property type="protein sequence ID" value="APX10264.1"/>
    <property type="molecule type" value="Genomic_DNA"/>
</dbReference>
<protein>
    <submittedName>
        <fullName evidence="4">GNAT family N-acetyltransferase</fullName>
    </submittedName>
</protein>
<feature type="domain" description="N-acetyltransferase" evidence="3">
    <location>
        <begin position="4"/>
        <end position="156"/>
    </location>
</feature>
<keyword evidence="2" id="KW-0012">Acyltransferase</keyword>
<dbReference type="Pfam" id="PF00583">
    <property type="entry name" value="Acetyltransf_1"/>
    <property type="match status" value="1"/>
</dbReference>
<proteinExistence type="predicted"/>
<dbReference type="STRING" id="299262.BWR18_00025"/>
<sequence>MDALSVTPDTPATPDVQALLGRHFALMRSQSPAESCHVMEPETLLEAGATLYAARNGDGDEVLGVGALTVIAPGHGELKSMHTAAEARGRGVARAILAALLEAARQKGLDRVSLETGSAEVFAPARALYAAHGFEECPPFGAYTLDPLSVFMTRTL</sequence>
<evidence type="ECO:0000313" key="5">
    <source>
        <dbReference type="Proteomes" id="UP000186336"/>
    </source>
</evidence>
<dbReference type="RefSeq" id="WP_076626078.1">
    <property type="nucleotide sequence ID" value="NZ_CP019312.1"/>
</dbReference>
<keyword evidence="1 4" id="KW-0808">Transferase</keyword>
<dbReference type="Proteomes" id="UP000186336">
    <property type="component" value="Chromosome"/>
</dbReference>
<dbReference type="InterPro" id="IPR050832">
    <property type="entry name" value="Bact_Acetyltransf"/>
</dbReference>
<dbReference type="SUPFAM" id="SSF55729">
    <property type="entry name" value="Acyl-CoA N-acyltransferases (Nat)"/>
    <property type="match status" value="1"/>
</dbReference>
<dbReference type="PANTHER" id="PTHR43877:SF5">
    <property type="entry name" value="BLL8307 PROTEIN"/>
    <property type="match status" value="1"/>
</dbReference>
<evidence type="ECO:0000256" key="1">
    <source>
        <dbReference type="ARBA" id="ARBA00022679"/>
    </source>
</evidence>
<dbReference type="PROSITE" id="PS51186">
    <property type="entry name" value="GNAT"/>
    <property type="match status" value="1"/>
</dbReference>
<evidence type="ECO:0000259" key="3">
    <source>
        <dbReference type="PROSITE" id="PS51186"/>
    </source>
</evidence>
<accession>A0A1P8MQF3</accession>
<dbReference type="Gene3D" id="3.40.630.30">
    <property type="match status" value="1"/>
</dbReference>
<name>A0A1P8MQF3_9RHOB</name>
<keyword evidence="5" id="KW-1185">Reference proteome</keyword>